<dbReference type="GO" id="GO:0051287">
    <property type="term" value="F:NAD binding"/>
    <property type="evidence" value="ECO:0007669"/>
    <property type="project" value="InterPro"/>
</dbReference>
<dbReference type="PANTHER" id="PTHR42789:SF1">
    <property type="entry name" value="D-ISOMER SPECIFIC 2-HYDROXYACID DEHYDROGENASE FAMILY PROTEIN (AFU_ORTHOLOGUE AFUA_6G10090)"/>
    <property type="match status" value="1"/>
</dbReference>
<dbReference type="AlphaFoldDB" id="A0A099I4Q5"/>
<dbReference type="PANTHER" id="PTHR42789">
    <property type="entry name" value="D-ISOMER SPECIFIC 2-HYDROXYACID DEHYDROGENASE FAMILY PROTEIN (AFU_ORTHOLOGUE AFUA_6G10090)"/>
    <property type="match status" value="1"/>
</dbReference>
<dbReference type="GO" id="GO:0016616">
    <property type="term" value="F:oxidoreductase activity, acting on the CH-OH group of donors, NAD or NADP as acceptor"/>
    <property type="evidence" value="ECO:0007669"/>
    <property type="project" value="InterPro"/>
</dbReference>
<dbReference type="InterPro" id="IPR006139">
    <property type="entry name" value="D-isomer_2_OHA_DH_cat_dom"/>
</dbReference>
<accession>A0A099I4Q5</accession>
<dbReference type="InterPro" id="IPR006140">
    <property type="entry name" value="D-isomer_DH_NAD-bd"/>
</dbReference>
<evidence type="ECO:0000256" key="4">
    <source>
        <dbReference type="ARBA" id="ARBA00023027"/>
    </source>
</evidence>
<evidence type="ECO:0000256" key="5">
    <source>
        <dbReference type="RuleBase" id="RU003719"/>
    </source>
</evidence>
<dbReference type="RefSeq" id="WP_044905903.1">
    <property type="nucleotide sequence ID" value="NZ_JQIF01000057.1"/>
</dbReference>
<sequence length="309" mass="34271">MKVLITSNSFGKFDEAPRKRMLDLGWELLDNRYHHIMSEEEMMNEVPGVDAIILGSDIVSKRVLDKADKLKIISRYGVGIDNIDTAEAEKRGIAVTVTKNCNTEAVADYTIALMLATLRHVCNVHSSLQKGIWKKETGMDLCHKTVGVFGLGAIGRQVVKRLKGFECKILGYDIFADEAYCEKEGICLLSPQEIFKQADIITLHVPGNADGTHFITQQELELMKPEAVLINTARASLIDETAMVQALRQKRIYGYGTDVFDGEPHMNPEFIGLNNVVCSPHTAAVSVEAVNTMSHAAVEHLMEYFGVTK</sequence>
<dbReference type="InterPro" id="IPR036291">
    <property type="entry name" value="NAD(P)-bd_dom_sf"/>
</dbReference>
<evidence type="ECO:0000313" key="8">
    <source>
        <dbReference type="Proteomes" id="UP000030008"/>
    </source>
</evidence>
<evidence type="ECO:0000256" key="1">
    <source>
        <dbReference type="ARBA" id="ARBA00005854"/>
    </source>
</evidence>
<gene>
    <name evidence="7" type="ORF">CIAN88_13540</name>
</gene>
<dbReference type="Gene3D" id="3.40.50.720">
    <property type="entry name" value="NAD(P)-binding Rossmann-like Domain"/>
    <property type="match status" value="2"/>
</dbReference>
<dbReference type="InterPro" id="IPR050857">
    <property type="entry name" value="D-2-hydroxyacid_DH"/>
</dbReference>
<dbReference type="Proteomes" id="UP000030008">
    <property type="component" value="Unassembled WGS sequence"/>
</dbReference>
<evidence type="ECO:0000256" key="3">
    <source>
        <dbReference type="ARBA" id="ARBA00023002"/>
    </source>
</evidence>
<dbReference type="SUPFAM" id="SSF52283">
    <property type="entry name" value="Formate/glycerate dehydrogenase catalytic domain-like"/>
    <property type="match status" value="1"/>
</dbReference>
<evidence type="ECO:0000313" key="7">
    <source>
        <dbReference type="EMBL" id="KGJ52690.1"/>
    </source>
</evidence>
<keyword evidence="4" id="KW-0520">NAD</keyword>
<dbReference type="InterPro" id="IPR029752">
    <property type="entry name" value="D-isomer_DH_CS1"/>
</dbReference>
<keyword evidence="2" id="KW-0028">Amino-acid biosynthesis</keyword>
<feature type="domain" description="S-adenosyl-L-homocysteine hydrolase NAD binding" evidence="6">
    <location>
        <begin position="123"/>
        <end position="256"/>
    </location>
</feature>
<evidence type="ECO:0000256" key="2">
    <source>
        <dbReference type="ARBA" id="ARBA00022605"/>
    </source>
</evidence>
<dbReference type="Pfam" id="PF02826">
    <property type="entry name" value="2-Hacid_dh_C"/>
    <property type="match status" value="1"/>
</dbReference>
<proteinExistence type="inferred from homology"/>
<protein>
    <submittedName>
        <fullName evidence="7">3-phosphoglycerate dehydrogenase</fullName>
    </submittedName>
</protein>
<dbReference type="PROSITE" id="PS00065">
    <property type="entry name" value="D_2_HYDROXYACID_DH_1"/>
    <property type="match status" value="1"/>
</dbReference>
<dbReference type="SUPFAM" id="SSF51735">
    <property type="entry name" value="NAD(P)-binding Rossmann-fold domains"/>
    <property type="match status" value="1"/>
</dbReference>
<dbReference type="InterPro" id="IPR015878">
    <property type="entry name" value="Ado_hCys_hydrolase_NAD-bd"/>
</dbReference>
<dbReference type="EMBL" id="JQIF01000057">
    <property type="protein sequence ID" value="KGJ52690.1"/>
    <property type="molecule type" value="Genomic_DNA"/>
</dbReference>
<name>A0A099I4Q5_CLOIN</name>
<organism evidence="7 8">
    <name type="scientific">Clostridium innocuum</name>
    <dbReference type="NCBI Taxonomy" id="1522"/>
    <lineage>
        <taxon>Bacteria</taxon>
        <taxon>Bacillati</taxon>
        <taxon>Bacillota</taxon>
        <taxon>Clostridia</taxon>
        <taxon>Eubacteriales</taxon>
        <taxon>Clostridiaceae</taxon>
        <taxon>Clostridium</taxon>
    </lineage>
</organism>
<comment type="similarity">
    <text evidence="1 5">Belongs to the D-isomer specific 2-hydroxyacid dehydrogenase family.</text>
</comment>
<keyword evidence="3 5" id="KW-0560">Oxidoreductase</keyword>
<evidence type="ECO:0000259" key="6">
    <source>
        <dbReference type="SMART" id="SM00997"/>
    </source>
</evidence>
<reference evidence="7 8" key="1">
    <citation type="submission" date="2014-08" db="EMBL/GenBank/DDBJ databases">
        <title>Clostridium innocuum, an unnegligible vancomycin-resistant pathogen causing extra-intestinal infections.</title>
        <authorList>
            <person name="Feng Y."/>
            <person name="Chiu C.-H."/>
        </authorList>
    </citation>
    <scope>NUCLEOTIDE SEQUENCE [LARGE SCALE GENOMIC DNA]</scope>
    <source>
        <strain evidence="7 8">AN88</strain>
    </source>
</reference>
<dbReference type="SMART" id="SM00997">
    <property type="entry name" value="AdoHcyase_NAD"/>
    <property type="match status" value="1"/>
</dbReference>
<dbReference type="GO" id="GO:0008652">
    <property type="term" value="P:amino acid biosynthetic process"/>
    <property type="evidence" value="ECO:0007669"/>
    <property type="project" value="UniProtKB-KW"/>
</dbReference>
<comment type="caution">
    <text evidence="7">The sequence shown here is derived from an EMBL/GenBank/DDBJ whole genome shotgun (WGS) entry which is preliminary data.</text>
</comment>
<dbReference type="Pfam" id="PF00389">
    <property type="entry name" value="2-Hacid_dh"/>
    <property type="match status" value="1"/>
</dbReference>
<dbReference type="CDD" id="cd12172">
    <property type="entry name" value="PGDH_like_2"/>
    <property type="match status" value="1"/>
</dbReference>